<dbReference type="GO" id="GO:0005524">
    <property type="term" value="F:ATP binding"/>
    <property type="evidence" value="ECO:0007669"/>
    <property type="project" value="UniProtKB-UniRule"/>
</dbReference>
<evidence type="ECO:0000313" key="2">
    <source>
        <dbReference type="EMBL" id="PXW83804.1"/>
    </source>
</evidence>
<gene>
    <name evidence="1" type="primary">pxpA</name>
    <name evidence="2" type="ORF">DFR56_11489</name>
</gene>
<dbReference type="Proteomes" id="UP000247978">
    <property type="component" value="Unassembled WGS sequence"/>
</dbReference>
<dbReference type="Pfam" id="PF03746">
    <property type="entry name" value="LamB_YcsF"/>
    <property type="match status" value="1"/>
</dbReference>
<evidence type="ECO:0000313" key="3">
    <source>
        <dbReference type="Proteomes" id="UP000247978"/>
    </source>
</evidence>
<proteinExistence type="inferred from homology"/>
<dbReference type="GO" id="GO:0017168">
    <property type="term" value="F:5-oxoprolinase (ATP-hydrolyzing) activity"/>
    <property type="evidence" value="ECO:0007669"/>
    <property type="project" value="UniProtKB-UniRule"/>
</dbReference>
<dbReference type="AlphaFoldDB" id="A0A2V3VRN1"/>
<comment type="subunit">
    <text evidence="1">Forms a complex composed of PxpA, PxpB and PxpC.</text>
</comment>
<organism evidence="2 3">
    <name type="scientific">Pseudogracilibacillus auburnensis</name>
    <dbReference type="NCBI Taxonomy" id="1494959"/>
    <lineage>
        <taxon>Bacteria</taxon>
        <taxon>Bacillati</taxon>
        <taxon>Bacillota</taxon>
        <taxon>Bacilli</taxon>
        <taxon>Bacillales</taxon>
        <taxon>Bacillaceae</taxon>
        <taxon>Pseudogracilibacillus</taxon>
    </lineage>
</organism>
<dbReference type="InterPro" id="IPR011330">
    <property type="entry name" value="Glyco_hydro/deAcase_b/a-brl"/>
</dbReference>
<dbReference type="RefSeq" id="WP_110396673.1">
    <property type="nucleotide sequence ID" value="NZ_JBHUHB010000001.1"/>
</dbReference>
<keyword evidence="1" id="KW-0378">Hydrolase</keyword>
<reference evidence="2 3" key="1">
    <citation type="submission" date="2018-05" db="EMBL/GenBank/DDBJ databases">
        <title>Genomic Encyclopedia of Type Strains, Phase IV (KMG-IV): sequencing the most valuable type-strain genomes for metagenomic binning, comparative biology and taxonomic classification.</title>
        <authorList>
            <person name="Goeker M."/>
        </authorList>
    </citation>
    <scope>NUCLEOTIDE SEQUENCE [LARGE SCALE GENOMIC DNA]</scope>
    <source>
        <strain evidence="2 3">DSM 28556</strain>
    </source>
</reference>
<dbReference type="NCBIfam" id="NF003816">
    <property type="entry name" value="PRK05406.1-5"/>
    <property type="match status" value="1"/>
</dbReference>
<dbReference type="PANTHER" id="PTHR30292">
    <property type="entry name" value="UNCHARACTERIZED PROTEIN YBGL-RELATED"/>
    <property type="match status" value="1"/>
</dbReference>
<keyword evidence="3" id="KW-1185">Reference proteome</keyword>
<dbReference type="GO" id="GO:0005975">
    <property type="term" value="P:carbohydrate metabolic process"/>
    <property type="evidence" value="ECO:0007669"/>
    <property type="project" value="InterPro"/>
</dbReference>
<dbReference type="EC" id="3.5.2.9" evidence="1"/>
<dbReference type="EMBL" id="QJJQ01000014">
    <property type="protein sequence ID" value="PXW83804.1"/>
    <property type="molecule type" value="Genomic_DNA"/>
</dbReference>
<keyword evidence="1" id="KW-0067">ATP-binding</keyword>
<comment type="caution">
    <text evidence="2">The sequence shown here is derived from an EMBL/GenBank/DDBJ whole genome shotgun (WGS) entry which is preliminary data.</text>
</comment>
<dbReference type="InterPro" id="IPR005501">
    <property type="entry name" value="LamB/YcsF/PxpA-like"/>
</dbReference>
<dbReference type="PANTHER" id="PTHR30292:SF0">
    <property type="entry name" value="5-OXOPROLINASE SUBUNIT A"/>
    <property type="match status" value="1"/>
</dbReference>
<dbReference type="SUPFAM" id="SSF88713">
    <property type="entry name" value="Glycoside hydrolase/deacetylase"/>
    <property type="match status" value="1"/>
</dbReference>
<dbReference type="NCBIfam" id="NF003814">
    <property type="entry name" value="PRK05406.1-3"/>
    <property type="match status" value="1"/>
</dbReference>
<protein>
    <recommendedName>
        <fullName evidence="1">5-oxoprolinase subunit A</fullName>
        <shortName evidence="1">5-OPase subunit A</shortName>
        <ecNumber evidence="1">3.5.2.9</ecNumber>
    </recommendedName>
    <alternativeName>
        <fullName evidence="1">5-oxoprolinase (ATP-hydrolyzing) subunit A</fullName>
    </alternativeName>
</protein>
<sequence length="254" mass="27366">MMKVDLNSDLGESFGQYKIGNDDDVLKHVTSVNVACGFHAGDPQVMEKTVEKAFENNVAVGAHPGFPDLKGFGRRPMQISPEEAKAYVMYQVSALNGFVKALGGKMQHVKPHGAFYNMAAVDATIAQAIAEGVYAVDPNLILMGLANGELVKAGNKIGLQTASEVFADRTYTNKGTLVSRTEEGSVIYNKEQATEQILHIVLNGKVKTIDGGEVELNADSICVHGDNYEAVELVKHLKKSLIESNVTVQSLSNQ</sequence>
<accession>A0A2V3VRN1</accession>
<comment type="function">
    <text evidence="1">Catalyzes the cleavage of 5-oxoproline to form L-glutamate coupled to the hydrolysis of ATP to ADP and inorganic phosphate.</text>
</comment>
<keyword evidence="1" id="KW-0547">Nucleotide-binding</keyword>
<dbReference type="Gene3D" id="3.20.20.370">
    <property type="entry name" value="Glycoside hydrolase/deacetylase"/>
    <property type="match status" value="1"/>
</dbReference>
<dbReference type="HAMAP" id="MF_00691">
    <property type="entry name" value="PxpA"/>
    <property type="match status" value="1"/>
</dbReference>
<dbReference type="OrthoDB" id="9773478at2"/>
<dbReference type="CDD" id="cd10787">
    <property type="entry name" value="LamB_YcsF_like"/>
    <property type="match status" value="1"/>
</dbReference>
<comment type="similarity">
    <text evidence="1">Belongs to the LamB/PxpA family.</text>
</comment>
<comment type="catalytic activity">
    <reaction evidence="1">
        <text>5-oxo-L-proline + ATP + 2 H2O = L-glutamate + ADP + phosphate + H(+)</text>
        <dbReference type="Rhea" id="RHEA:10348"/>
        <dbReference type="ChEBI" id="CHEBI:15377"/>
        <dbReference type="ChEBI" id="CHEBI:15378"/>
        <dbReference type="ChEBI" id="CHEBI:29985"/>
        <dbReference type="ChEBI" id="CHEBI:30616"/>
        <dbReference type="ChEBI" id="CHEBI:43474"/>
        <dbReference type="ChEBI" id="CHEBI:58402"/>
        <dbReference type="ChEBI" id="CHEBI:456216"/>
        <dbReference type="EC" id="3.5.2.9"/>
    </reaction>
</comment>
<evidence type="ECO:0000256" key="1">
    <source>
        <dbReference type="HAMAP-Rule" id="MF_00691"/>
    </source>
</evidence>
<name>A0A2V3VRN1_9BACI</name>